<dbReference type="RefSeq" id="XP_036721461.1">
    <property type="nucleotide sequence ID" value="XM_036865566.1"/>
</dbReference>
<feature type="compositionally biased region" description="Low complexity" evidence="10">
    <location>
        <begin position="756"/>
        <end position="778"/>
    </location>
</feature>
<evidence type="ECO:0000313" key="13">
    <source>
        <dbReference type="RefSeq" id="XP_036721461.1"/>
    </source>
</evidence>
<evidence type="ECO:0000256" key="5">
    <source>
        <dbReference type="ARBA" id="ARBA00053337"/>
    </source>
</evidence>
<comment type="subunit">
    <text evidence="7">PP1 comprises a catalytic subunit, and one or several targeting or regulatory subunits.</text>
</comment>
<evidence type="ECO:0000256" key="8">
    <source>
        <dbReference type="PROSITE-ProRule" id="PRU00023"/>
    </source>
</evidence>
<dbReference type="Pfam" id="PF15898">
    <property type="entry name" value="PRKG1_interact"/>
    <property type="match status" value="1"/>
</dbReference>
<feature type="compositionally biased region" description="Basic and acidic residues" evidence="10">
    <location>
        <begin position="701"/>
        <end position="750"/>
    </location>
</feature>
<keyword evidence="12" id="KW-1185">Reference proteome</keyword>
<dbReference type="GO" id="GO:0031672">
    <property type="term" value="C:A band"/>
    <property type="evidence" value="ECO:0007669"/>
    <property type="project" value="TreeGrafter"/>
</dbReference>
<dbReference type="PROSITE" id="PS50297">
    <property type="entry name" value="ANK_REP_REGION"/>
    <property type="match status" value="4"/>
</dbReference>
<dbReference type="AlphaFoldDB" id="A0A8B8YJ90"/>
<feature type="compositionally biased region" description="Basic residues" evidence="10">
    <location>
        <begin position="666"/>
        <end position="676"/>
    </location>
</feature>
<evidence type="ECO:0000256" key="4">
    <source>
        <dbReference type="ARBA" id="ARBA00023043"/>
    </source>
</evidence>
<feature type="region of interest" description="Disordered" evidence="10">
    <location>
        <begin position="626"/>
        <end position="909"/>
    </location>
</feature>
<feature type="compositionally biased region" description="Basic and acidic residues" evidence="10">
    <location>
        <begin position="797"/>
        <end position="823"/>
    </location>
</feature>
<dbReference type="CDD" id="cd21944">
    <property type="entry name" value="IPD_MYPT1"/>
    <property type="match status" value="1"/>
</dbReference>
<dbReference type="SMART" id="SM00248">
    <property type="entry name" value="ANK"/>
    <property type="match status" value="6"/>
</dbReference>
<dbReference type="Gene3D" id="6.10.250.1820">
    <property type="match status" value="1"/>
</dbReference>
<feature type="compositionally biased region" description="Low complexity" evidence="10">
    <location>
        <begin position="508"/>
        <end position="519"/>
    </location>
</feature>
<feature type="compositionally biased region" description="Basic and acidic residues" evidence="10">
    <location>
        <begin position="461"/>
        <end position="471"/>
    </location>
</feature>
<keyword evidence="3" id="KW-0677">Repeat</keyword>
<comment type="subcellular location">
    <subcellularLocation>
        <location evidence="1">Cytoplasm</location>
        <location evidence="1">Cytoskeleton</location>
        <location evidence="1">Stress fiber</location>
    </subcellularLocation>
</comment>
<feature type="region of interest" description="Disordered" evidence="10">
    <location>
        <begin position="451"/>
        <end position="478"/>
    </location>
</feature>
<protein>
    <recommendedName>
        <fullName evidence="7">Protein phosphatase 1 regulatory subunit</fullName>
    </recommendedName>
</protein>
<feature type="compositionally biased region" description="Low complexity" evidence="10">
    <location>
        <begin position="886"/>
        <end position="896"/>
    </location>
</feature>
<feature type="compositionally biased region" description="Basic and acidic residues" evidence="10">
    <location>
        <begin position="318"/>
        <end position="340"/>
    </location>
</feature>
<feature type="repeat" description="ANK" evidence="8">
    <location>
        <begin position="105"/>
        <end position="137"/>
    </location>
</feature>
<keyword evidence="2 7" id="KW-0963">Cytoplasm</keyword>
<dbReference type="Proteomes" id="UP000694857">
    <property type="component" value="Chromosome 10"/>
</dbReference>
<evidence type="ECO:0000256" key="1">
    <source>
        <dbReference type="ARBA" id="ARBA00004529"/>
    </source>
</evidence>
<dbReference type="GO" id="GO:0019901">
    <property type="term" value="F:protein kinase binding"/>
    <property type="evidence" value="ECO:0007669"/>
    <property type="project" value="InterPro"/>
</dbReference>
<comment type="subunit">
    <text evidence="6">PP1 comprises a catalytic subunit, PPP1CA, PPP1CB or PPP1CC, and one or several targeting or regulatory subunits. PPP1R12A mediates binding to myosin. Interacts with ARHA and CIT. Binds PPP1R12B, ROCK1 and IL16. Interacts directly with PRKG1. Non-covalent dimer of 2 dimers; PRKG1-PRKG1 and PPP1R12A-PPP1R12A. Interacts with SMTNL1. Interacts with PPP1CB; the interaction is direct. Interacts (when phosphorylated at Ser-445, Ser-472 and Ser-910) with 14-3-3. Interacts with ROCK1 and ROCK2. Interacts with isoform 1 and isoform 2 of ZIPK/DAPK3. Interacts with RAF1. Interacts with HIF1AN. Interacts with NCKAP1L.</text>
</comment>
<proteinExistence type="predicted"/>
<comment type="function">
    <text evidence="5">Key regulator of protein phosphatase 1C (PPP1C). Mediates binding to myosin. As part of the PPP1C complex, involved in dephosphorylation of PLK1. Capable of inhibiting HIF1AN-dependent suppression of HIF1A activity.</text>
</comment>
<evidence type="ECO:0000256" key="10">
    <source>
        <dbReference type="SAM" id="MobiDB-lite"/>
    </source>
</evidence>
<dbReference type="FunFam" id="1.25.40.20:FF:000004">
    <property type="entry name" value="Phosphatase 1 regulatory subunit 12A"/>
    <property type="match status" value="1"/>
</dbReference>
<evidence type="ECO:0000256" key="3">
    <source>
        <dbReference type="ARBA" id="ARBA00022737"/>
    </source>
</evidence>
<evidence type="ECO:0000313" key="12">
    <source>
        <dbReference type="Proteomes" id="UP000694857"/>
    </source>
</evidence>
<dbReference type="InterPro" id="IPR031775">
    <property type="entry name" value="PRKG1_interact"/>
</dbReference>
<dbReference type="Gene3D" id="6.10.140.390">
    <property type="match status" value="1"/>
</dbReference>
<dbReference type="PROSITE" id="PS50088">
    <property type="entry name" value="ANK_REPEAT"/>
    <property type="match status" value="4"/>
</dbReference>
<dbReference type="InterPro" id="IPR017401">
    <property type="entry name" value="MYPT1/MYPT2/Mbs85"/>
</dbReference>
<dbReference type="PANTHER" id="PTHR24179">
    <property type="entry name" value="PROTEIN PHOSPHATASE 1 REGULATORY SUBUNIT 12"/>
    <property type="match status" value="1"/>
</dbReference>
<keyword evidence="4 8" id="KW-0040">ANK repeat</keyword>
<evidence type="ECO:0000256" key="9">
    <source>
        <dbReference type="SAM" id="Coils"/>
    </source>
</evidence>
<feature type="compositionally biased region" description="Basic and acidic residues" evidence="10">
    <location>
        <begin position="897"/>
        <end position="909"/>
    </location>
</feature>
<feature type="compositionally biased region" description="Polar residues" evidence="10">
    <location>
        <begin position="779"/>
        <end position="793"/>
    </location>
</feature>
<accession>A0A8B8YJ90</accession>
<dbReference type="PIRSF" id="PIRSF038141">
    <property type="entry name" value="PP1_12ABC_vert"/>
    <property type="match status" value="1"/>
</dbReference>
<dbReference type="PANTHER" id="PTHR24179:SF20">
    <property type="entry name" value="PROTEIN PHOSPHATASE 1 REGULATORY SUBUNIT 12A"/>
    <property type="match status" value="1"/>
</dbReference>
<feature type="compositionally biased region" description="Basic and acidic residues" evidence="10">
    <location>
        <begin position="597"/>
        <end position="608"/>
    </location>
</feature>
<dbReference type="PRINTS" id="PR01415">
    <property type="entry name" value="ANKYRIN"/>
</dbReference>
<keyword evidence="9" id="KW-0175">Coiled coil</keyword>
<name>A0A8B8YJ90_BALMU</name>
<feature type="compositionally biased region" description="Basic and acidic residues" evidence="10">
    <location>
        <begin position="520"/>
        <end position="530"/>
    </location>
</feature>
<dbReference type="Pfam" id="PF12796">
    <property type="entry name" value="Ank_2"/>
    <property type="match status" value="2"/>
</dbReference>
<dbReference type="GO" id="GO:0004857">
    <property type="term" value="F:enzyme inhibitor activity"/>
    <property type="evidence" value="ECO:0007669"/>
    <property type="project" value="TreeGrafter"/>
</dbReference>
<dbReference type="Gene3D" id="1.25.40.20">
    <property type="entry name" value="Ankyrin repeat-containing domain"/>
    <property type="match status" value="2"/>
</dbReference>
<evidence type="ECO:0000256" key="7">
    <source>
        <dbReference type="PIRNR" id="PIRNR038141"/>
    </source>
</evidence>
<dbReference type="GO" id="GO:0030018">
    <property type="term" value="C:Z disc"/>
    <property type="evidence" value="ECO:0007669"/>
    <property type="project" value="TreeGrafter"/>
</dbReference>
<dbReference type="FunFam" id="1.25.40.20:FF:000876">
    <property type="entry name" value="Protein phosphatase 1 regulatory subunit 12A"/>
    <property type="match status" value="1"/>
</dbReference>
<dbReference type="GO" id="GO:0001725">
    <property type="term" value="C:stress fiber"/>
    <property type="evidence" value="ECO:0007669"/>
    <property type="project" value="UniProtKB-SubCell"/>
</dbReference>
<feature type="region of interest" description="Disordered" evidence="10">
    <location>
        <begin position="290"/>
        <end position="410"/>
    </location>
</feature>
<dbReference type="GO" id="GO:0007165">
    <property type="term" value="P:signal transduction"/>
    <property type="evidence" value="ECO:0007669"/>
    <property type="project" value="InterPro"/>
</dbReference>
<dbReference type="GO" id="GO:0019208">
    <property type="term" value="F:phosphatase regulator activity"/>
    <property type="evidence" value="ECO:0007669"/>
    <property type="project" value="UniProtKB-UniRule"/>
</dbReference>
<feature type="region of interest" description="Disordered" evidence="10">
    <location>
        <begin position="492"/>
        <end position="614"/>
    </location>
</feature>
<dbReference type="SUPFAM" id="SSF48403">
    <property type="entry name" value="Ankyrin repeat"/>
    <property type="match status" value="1"/>
</dbReference>
<feature type="repeat" description="ANK" evidence="8">
    <location>
        <begin position="231"/>
        <end position="263"/>
    </location>
</feature>
<feature type="compositionally biased region" description="Polar residues" evidence="10">
    <location>
        <begin position="867"/>
        <end position="881"/>
    </location>
</feature>
<dbReference type="CTD" id="4659"/>
<feature type="compositionally biased region" description="Basic and acidic residues" evidence="10">
    <location>
        <begin position="656"/>
        <end position="665"/>
    </location>
</feature>
<feature type="compositionally biased region" description="Basic and acidic residues" evidence="10">
    <location>
        <begin position="291"/>
        <end position="300"/>
    </location>
</feature>
<dbReference type="InterPro" id="IPR036770">
    <property type="entry name" value="Ankyrin_rpt-contain_sf"/>
</dbReference>
<feature type="repeat" description="ANK" evidence="8">
    <location>
        <begin position="72"/>
        <end position="104"/>
    </location>
</feature>
<feature type="compositionally biased region" description="Polar residues" evidence="10">
    <location>
        <begin position="302"/>
        <end position="316"/>
    </location>
</feature>
<sequence length="1029" mass="116057">MKMADAKQKRNEQLKRWIGSETDLEPPVVKRQKTKVKFDDGAVFLAACSSGDTDEVLKLLHRGADINYANVDGLTALHQACIDDNVDMVKFLVENGANINQPDNEGWIPLHAAASCGYLDIAEFLIGQGAHVGAVNSEGDTPLDIAEEEAMEELLQNEVNRQGVDIEAARKEEERIMLRDARQWLNSGHINDVRHAKSGGTALHVAAAKGYTEVLKLLIQAGYDVNIKDYDGWTPLHAAAHWGKEEACRILVDSLCDMEMVNKVGQTAFDVADEDILGYLEELQKKQNLLHSEKREKKSPLIESTANMDNNQSQKTFKNKETLIIEPEKNASRIESLEQEKVDDEEEGKKDESSCSSEEDEEDDSESEAETDKTKSMASVTNANTSSTQAAPVAVTTPTVSSGQATPTSPIKKYDFIAPIMPVVESVDPASWRQGLRKTGIVLVPSKGEKSMFPTSATKISPKEEERKDESPASWRLGLRKTGSYGALAEITASKEAQKEKDTAGVMRSASSPRLSSSLDNKEKEKDSKGTRLAYVAPTIPRRLASTSDIEEKENRDSSSLRTSSSYTRRKWEDDLKKNSSINEGSTYHKSTSNRLWAEDSTEKEKDSVPTAVTIPVAPTVVNAAASTTTLTTTTAGTVSSTSEVRERRRSYLTPVRDEESESQRKARSRQARQSRRSTQGVTLTDLQEAEKTIGRSRSTRTREQENEEKEKEEKEKQDKEKQEEKKESETSREDEYKQKYSRTYDETYQRYRPVSTSSSTTPSSSLSTMSSSLYASSQLNRPNSLVGITSAYSRGLTKENEREGEKREEEKEGEDKSQPKSIRERRRPREKRRSTGVSFWTQDSDENEQEQQSDTEEGSNKKETQTDSISRYEISSTSASDRYDSLLGRSGSYSYSEERKPYSSRLEKDDSTDFKKLYEQILAENEKLKAQLHDTNMELTDLKLQLEKATQRQERFADRSLLEMEKRERRALERRISEMEEELKNLHQIKQIQTLRELNERLLTENRALTRVVAKRSGFCRQLHSVNL</sequence>
<evidence type="ECO:0000259" key="11">
    <source>
        <dbReference type="Pfam" id="PF15898"/>
    </source>
</evidence>
<dbReference type="InterPro" id="IPR051226">
    <property type="entry name" value="PP1_Regulatory_Subunit"/>
</dbReference>
<feature type="compositionally biased region" description="Acidic residues" evidence="10">
    <location>
        <begin position="357"/>
        <end position="369"/>
    </location>
</feature>
<feature type="compositionally biased region" description="Acidic residues" evidence="10">
    <location>
        <begin position="844"/>
        <end position="858"/>
    </location>
</feature>
<gene>
    <name evidence="13" type="primary">PPP1R12A</name>
</gene>
<feature type="domain" description="cGMP-dependent protein kinase interacting" evidence="11">
    <location>
        <begin position="914"/>
        <end position="1018"/>
    </location>
</feature>
<feature type="compositionally biased region" description="Low complexity" evidence="10">
    <location>
        <begin position="626"/>
        <end position="643"/>
    </location>
</feature>
<reference evidence="13" key="1">
    <citation type="submission" date="2025-08" db="UniProtKB">
        <authorList>
            <consortium name="RefSeq"/>
        </authorList>
    </citation>
    <scope>IDENTIFICATION</scope>
    <source>
        <tissue evidence="13">Epidermis and Blubber</tissue>
    </source>
</reference>
<feature type="repeat" description="ANK" evidence="8">
    <location>
        <begin position="198"/>
        <end position="230"/>
    </location>
</feature>
<dbReference type="GeneID" id="118901861"/>
<organism evidence="12 13">
    <name type="scientific">Balaenoptera musculus</name>
    <name type="common">Blue whale</name>
    <dbReference type="NCBI Taxonomy" id="9771"/>
    <lineage>
        <taxon>Eukaryota</taxon>
        <taxon>Metazoa</taxon>
        <taxon>Chordata</taxon>
        <taxon>Craniata</taxon>
        <taxon>Vertebrata</taxon>
        <taxon>Euteleostomi</taxon>
        <taxon>Mammalia</taxon>
        <taxon>Eutheria</taxon>
        <taxon>Laurasiatheria</taxon>
        <taxon>Artiodactyla</taxon>
        <taxon>Whippomorpha</taxon>
        <taxon>Cetacea</taxon>
        <taxon>Mysticeti</taxon>
        <taxon>Balaenopteridae</taxon>
        <taxon>Balaenoptera</taxon>
    </lineage>
</organism>
<feature type="compositionally biased region" description="Low complexity" evidence="10">
    <location>
        <begin position="385"/>
        <end position="402"/>
    </location>
</feature>
<feature type="compositionally biased region" description="Basic residues" evidence="10">
    <location>
        <begin position="824"/>
        <end position="835"/>
    </location>
</feature>
<feature type="compositionally biased region" description="Polar residues" evidence="10">
    <location>
        <begin position="579"/>
        <end position="595"/>
    </location>
</feature>
<dbReference type="InterPro" id="IPR002110">
    <property type="entry name" value="Ankyrin_rpt"/>
</dbReference>
<feature type="coiled-coil region" evidence="9">
    <location>
        <begin position="919"/>
        <end position="1013"/>
    </location>
</feature>
<evidence type="ECO:0000256" key="2">
    <source>
        <dbReference type="ARBA" id="ARBA00022490"/>
    </source>
</evidence>
<evidence type="ECO:0000256" key="6">
    <source>
        <dbReference type="ARBA" id="ARBA00063863"/>
    </source>
</evidence>